<dbReference type="Proteomes" id="UP000887572">
    <property type="component" value="Unplaced"/>
</dbReference>
<sequence length="167" mass="19408">MHGGIALTMRSLQQLQQLRRPLTEPSNPSLELDILWADPHVGHKGERPSPRGVSHQFGEDIVAKVCRRLGVDMIIRGHQVWSKYLFLGDIVDRGRQSLETVMLLLTYRYADKFTLLRGNHETSAINRNYGFYREIAQRYGPRQAQFIWTWLPYHGLIGKKFLVHEND</sequence>
<dbReference type="GO" id="GO:0005737">
    <property type="term" value="C:cytoplasm"/>
    <property type="evidence" value="ECO:0007669"/>
    <property type="project" value="TreeGrafter"/>
</dbReference>
<evidence type="ECO:0000313" key="11">
    <source>
        <dbReference type="WBParaSite" id="Gr19_v10_g8579.t1"/>
    </source>
</evidence>
<dbReference type="GO" id="GO:0004722">
    <property type="term" value="F:protein serine/threonine phosphatase activity"/>
    <property type="evidence" value="ECO:0007669"/>
    <property type="project" value="UniProtKB-EC"/>
</dbReference>
<dbReference type="AlphaFoldDB" id="A0A914I8W1"/>
<evidence type="ECO:0000256" key="8">
    <source>
        <dbReference type="ARBA" id="ARBA00048336"/>
    </source>
</evidence>
<dbReference type="SUPFAM" id="SSF56300">
    <property type="entry name" value="Metallo-dependent phosphatases"/>
    <property type="match status" value="2"/>
</dbReference>
<evidence type="ECO:0000256" key="6">
    <source>
        <dbReference type="ARBA" id="ARBA00023211"/>
    </source>
</evidence>
<dbReference type="PANTHER" id="PTHR11668">
    <property type="entry name" value="SERINE/THREONINE PROTEIN PHOSPHATASE"/>
    <property type="match status" value="1"/>
</dbReference>
<dbReference type="InterPro" id="IPR004843">
    <property type="entry name" value="Calcineurin-like_PHP"/>
</dbReference>
<evidence type="ECO:0000256" key="7">
    <source>
        <dbReference type="ARBA" id="ARBA00047761"/>
    </source>
</evidence>
<evidence type="ECO:0000256" key="3">
    <source>
        <dbReference type="ARBA" id="ARBA00022723"/>
    </source>
</evidence>
<dbReference type="Pfam" id="PF00149">
    <property type="entry name" value="Metallophos"/>
    <property type="match status" value="2"/>
</dbReference>
<comment type="catalytic activity">
    <reaction evidence="7">
        <text>O-phospho-L-seryl-[protein] + H2O = L-seryl-[protein] + phosphate</text>
        <dbReference type="Rhea" id="RHEA:20629"/>
        <dbReference type="Rhea" id="RHEA-COMP:9863"/>
        <dbReference type="Rhea" id="RHEA-COMP:11604"/>
        <dbReference type="ChEBI" id="CHEBI:15377"/>
        <dbReference type="ChEBI" id="CHEBI:29999"/>
        <dbReference type="ChEBI" id="CHEBI:43474"/>
        <dbReference type="ChEBI" id="CHEBI:83421"/>
        <dbReference type="EC" id="3.1.3.16"/>
    </reaction>
</comment>
<evidence type="ECO:0000259" key="9">
    <source>
        <dbReference type="PROSITE" id="PS00125"/>
    </source>
</evidence>
<keyword evidence="4" id="KW-0378">Hydrolase</keyword>
<keyword evidence="10" id="KW-1185">Reference proteome</keyword>
<keyword evidence="3" id="KW-0479">Metal-binding</keyword>
<proteinExistence type="predicted"/>
<dbReference type="InterPro" id="IPR029052">
    <property type="entry name" value="Metallo-depent_PP-like"/>
</dbReference>
<comment type="cofactor">
    <cofactor evidence="1">
        <name>Mn(2+)</name>
        <dbReference type="ChEBI" id="CHEBI:29035"/>
    </cofactor>
</comment>
<comment type="catalytic activity">
    <reaction evidence="8">
        <text>O-phospho-L-threonyl-[protein] + H2O = L-threonyl-[protein] + phosphate</text>
        <dbReference type="Rhea" id="RHEA:47004"/>
        <dbReference type="Rhea" id="RHEA-COMP:11060"/>
        <dbReference type="Rhea" id="RHEA-COMP:11605"/>
        <dbReference type="ChEBI" id="CHEBI:15377"/>
        <dbReference type="ChEBI" id="CHEBI:30013"/>
        <dbReference type="ChEBI" id="CHEBI:43474"/>
        <dbReference type="ChEBI" id="CHEBI:61977"/>
        <dbReference type="EC" id="3.1.3.16"/>
    </reaction>
</comment>
<keyword evidence="5" id="KW-0904">Protein phosphatase</keyword>
<evidence type="ECO:0000256" key="2">
    <source>
        <dbReference type="ARBA" id="ARBA00013081"/>
    </source>
</evidence>
<evidence type="ECO:0000256" key="5">
    <source>
        <dbReference type="ARBA" id="ARBA00022912"/>
    </source>
</evidence>
<dbReference type="InterPro" id="IPR006186">
    <property type="entry name" value="Ser/Thr-sp_prot-phosphatase"/>
</dbReference>
<organism evidence="10 11">
    <name type="scientific">Globodera rostochiensis</name>
    <name type="common">Golden nematode worm</name>
    <name type="synonym">Heterodera rostochiensis</name>
    <dbReference type="NCBI Taxonomy" id="31243"/>
    <lineage>
        <taxon>Eukaryota</taxon>
        <taxon>Metazoa</taxon>
        <taxon>Ecdysozoa</taxon>
        <taxon>Nematoda</taxon>
        <taxon>Chromadorea</taxon>
        <taxon>Rhabditida</taxon>
        <taxon>Tylenchina</taxon>
        <taxon>Tylenchomorpha</taxon>
        <taxon>Tylenchoidea</taxon>
        <taxon>Heteroderidae</taxon>
        <taxon>Heteroderinae</taxon>
        <taxon>Globodera</taxon>
    </lineage>
</organism>
<evidence type="ECO:0000256" key="1">
    <source>
        <dbReference type="ARBA" id="ARBA00001936"/>
    </source>
</evidence>
<dbReference type="WBParaSite" id="Gr19_v10_g8579.t1">
    <property type="protein sequence ID" value="Gr19_v10_g8579.t1"/>
    <property type="gene ID" value="Gr19_v10_g8579"/>
</dbReference>
<evidence type="ECO:0000256" key="4">
    <source>
        <dbReference type="ARBA" id="ARBA00022801"/>
    </source>
</evidence>
<dbReference type="PANTHER" id="PTHR11668:SF300">
    <property type="entry name" value="SERINE_THREONINE-PROTEIN PHOSPHATASE"/>
    <property type="match status" value="1"/>
</dbReference>
<dbReference type="GO" id="GO:0046872">
    <property type="term" value="F:metal ion binding"/>
    <property type="evidence" value="ECO:0007669"/>
    <property type="project" value="UniProtKB-KW"/>
</dbReference>
<reference evidence="11" key="1">
    <citation type="submission" date="2022-11" db="UniProtKB">
        <authorList>
            <consortium name="WormBaseParasite"/>
        </authorList>
    </citation>
    <scope>IDENTIFICATION</scope>
</reference>
<dbReference type="InterPro" id="IPR050341">
    <property type="entry name" value="PP1_catalytic_subunit"/>
</dbReference>
<dbReference type="EC" id="3.1.3.16" evidence="2"/>
<keyword evidence="6" id="KW-0464">Manganese</keyword>
<protein>
    <recommendedName>
        <fullName evidence="2">protein-serine/threonine phosphatase</fullName>
        <ecNumber evidence="2">3.1.3.16</ecNumber>
    </recommendedName>
</protein>
<dbReference type="PROSITE" id="PS00125">
    <property type="entry name" value="SER_THR_PHOSPHATASE"/>
    <property type="match status" value="1"/>
</dbReference>
<evidence type="ECO:0000313" key="10">
    <source>
        <dbReference type="Proteomes" id="UP000887572"/>
    </source>
</evidence>
<name>A0A914I8W1_GLORO</name>
<accession>A0A914I8W1</accession>
<dbReference type="Gene3D" id="3.60.21.10">
    <property type="match status" value="2"/>
</dbReference>
<feature type="domain" description="Serine/threonine specific protein phosphatases" evidence="9">
    <location>
        <begin position="116"/>
        <end position="121"/>
    </location>
</feature>
<dbReference type="GO" id="GO:0005634">
    <property type="term" value="C:nucleus"/>
    <property type="evidence" value="ECO:0007669"/>
    <property type="project" value="TreeGrafter"/>
</dbReference>